<evidence type="ECO:0000313" key="1">
    <source>
        <dbReference type="EMBL" id="JAH11884.1"/>
    </source>
</evidence>
<protein>
    <submittedName>
        <fullName evidence="1">Uncharacterized protein</fullName>
    </submittedName>
</protein>
<proteinExistence type="predicted"/>
<organism evidence="1">
    <name type="scientific">Anguilla anguilla</name>
    <name type="common">European freshwater eel</name>
    <name type="synonym">Muraena anguilla</name>
    <dbReference type="NCBI Taxonomy" id="7936"/>
    <lineage>
        <taxon>Eukaryota</taxon>
        <taxon>Metazoa</taxon>
        <taxon>Chordata</taxon>
        <taxon>Craniata</taxon>
        <taxon>Vertebrata</taxon>
        <taxon>Euteleostomi</taxon>
        <taxon>Actinopterygii</taxon>
        <taxon>Neopterygii</taxon>
        <taxon>Teleostei</taxon>
        <taxon>Anguilliformes</taxon>
        <taxon>Anguillidae</taxon>
        <taxon>Anguilla</taxon>
    </lineage>
</organism>
<reference evidence="1" key="1">
    <citation type="submission" date="2014-11" db="EMBL/GenBank/DDBJ databases">
        <authorList>
            <person name="Amaro Gonzalez C."/>
        </authorList>
    </citation>
    <scope>NUCLEOTIDE SEQUENCE</scope>
</reference>
<dbReference type="EMBL" id="GBXM01096693">
    <property type="protein sequence ID" value="JAH11884.1"/>
    <property type="molecule type" value="Transcribed_RNA"/>
</dbReference>
<sequence length="79" mass="8694">MATCLCVRKNNSICRKGLVCSLFLFIEDGLCGQTSSALSLLHSKLVFYKEAFSRLFVVWSEEGQVNLELDEGGGPFSPC</sequence>
<name>A0A0E9Q576_ANGAN</name>
<dbReference type="AlphaFoldDB" id="A0A0E9Q576"/>
<accession>A0A0E9Q576</accession>
<reference evidence="1" key="2">
    <citation type="journal article" date="2015" name="Fish Shellfish Immunol.">
        <title>Early steps in the European eel (Anguilla anguilla)-Vibrio vulnificus interaction in the gills: Role of the RtxA13 toxin.</title>
        <authorList>
            <person name="Callol A."/>
            <person name="Pajuelo D."/>
            <person name="Ebbesson L."/>
            <person name="Teles M."/>
            <person name="MacKenzie S."/>
            <person name="Amaro C."/>
        </authorList>
    </citation>
    <scope>NUCLEOTIDE SEQUENCE</scope>
</reference>